<accession>A0A2T3HNC1</accession>
<dbReference type="AlphaFoldDB" id="A0A2T3HNC1"/>
<evidence type="ECO:0008006" key="7">
    <source>
        <dbReference type="Google" id="ProtNLM"/>
    </source>
</evidence>
<dbReference type="PIRSF" id="PIRSF018266">
    <property type="entry name" value="FecR"/>
    <property type="match status" value="1"/>
</dbReference>
<name>A0A2T3HNC1_9SPHI</name>
<dbReference type="InterPro" id="IPR006860">
    <property type="entry name" value="FecR"/>
</dbReference>
<evidence type="ECO:0000313" key="6">
    <source>
        <dbReference type="Proteomes" id="UP000240912"/>
    </source>
</evidence>
<protein>
    <recommendedName>
        <fullName evidence="7">FecR protein domain-containing protein</fullName>
    </recommendedName>
</protein>
<evidence type="ECO:0000259" key="3">
    <source>
        <dbReference type="Pfam" id="PF04773"/>
    </source>
</evidence>
<dbReference type="Pfam" id="PF16344">
    <property type="entry name" value="FecR_C"/>
    <property type="match status" value="1"/>
</dbReference>
<evidence type="ECO:0000313" key="5">
    <source>
        <dbReference type="EMBL" id="PST83926.1"/>
    </source>
</evidence>
<keyword evidence="2" id="KW-0812">Transmembrane</keyword>
<evidence type="ECO:0000256" key="1">
    <source>
        <dbReference type="SAM" id="MobiDB-lite"/>
    </source>
</evidence>
<feature type="transmembrane region" description="Helical" evidence="2">
    <location>
        <begin position="99"/>
        <end position="116"/>
    </location>
</feature>
<sequence length="382" mass="43217">MDKYDQYELDDFLNDESFRFWVMGWDKAAEAHWDAWADSHPEKRTMMNRARNILLSLEALPAVAPLTDEEVEEIGRNTRQWLAAQPQQQPVKKLVHQRWFRLAAALILICSLLFLYRSETGDREKLFDLAAAEIPPSETGLPAGQTAGRAARKQVPASPERKVHNKDGFTTLVIGAAQRSAVTLSDGTRVWLNSGSKLIYPVRFSAGSREVYLEGDAYFDVAHNPARPFRVHAKNMNIQVLGTEFYVSANSSARPNYAVLVRGSIAFSAGSWLNRIEQRLTSGQQIDYNPETSKFSVTEVGTAEFESWKNGFVNLKSESLADIIRRIEKYYNLSISTNGLDLSGETFSGRLDFQNSADDVVRFLCEGTPYTYNEAERRLERR</sequence>
<feature type="region of interest" description="Disordered" evidence="1">
    <location>
        <begin position="138"/>
        <end position="161"/>
    </location>
</feature>
<evidence type="ECO:0000259" key="4">
    <source>
        <dbReference type="Pfam" id="PF16344"/>
    </source>
</evidence>
<gene>
    <name evidence="5" type="ORF">C7T94_04060</name>
</gene>
<dbReference type="Proteomes" id="UP000240912">
    <property type="component" value="Unassembled WGS sequence"/>
</dbReference>
<dbReference type="PANTHER" id="PTHR30273:SF2">
    <property type="entry name" value="PROTEIN FECR"/>
    <property type="match status" value="1"/>
</dbReference>
<dbReference type="EMBL" id="PYLS01000004">
    <property type="protein sequence ID" value="PST83926.1"/>
    <property type="molecule type" value="Genomic_DNA"/>
</dbReference>
<proteinExistence type="predicted"/>
<feature type="domain" description="FecR protein" evidence="3">
    <location>
        <begin position="171"/>
        <end position="263"/>
    </location>
</feature>
<feature type="domain" description="Protein FecR C-terminal" evidence="4">
    <location>
        <begin position="315"/>
        <end position="377"/>
    </location>
</feature>
<dbReference type="Gene3D" id="2.60.120.1440">
    <property type="match status" value="1"/>
</dbReference>
<reference evidence="5 6" key="1">
    <citation type="submission" date="2018-03" db="EMBL/GenBank/DDBJ databases">
        <authorList>
            <person name="Keele B.F."/>
        </authorList>
    </citation>
    <scope>NUCLEOTIDE SEQUENCE [LARGE SCALE GENOMIC DNA]</scope>
    <source>
        <strain evidence="5 6">YL28-9</strain>
    </source>
</reference>
<dbReference type="GO" id="GO:0016989">
    <property type="term" value="F:sigma factor antagonist activity"/>
    <property type="evidence" value="ECO:0007669"/>
    <property type="project" value="TreeGrafter"/>
</dbReference>
<comment type="caution">
    <text evidence="5">The sequence shown here is derived from an EMBL/GenBank/DDBJ whole genome shotgun (WGS) entry which is preliminary data.</text>
</comment>
<dbReference type="InterPro" id="IPR012373">
    <property type="entry name" value="Ferrdict_sens_TM"/>
</dbReference>
<evidence type="ECO:0000256" key="2">
    <source>
        <dbReference type="SAM" id="Phobius"/>
    </source>
</evidence>
<dbReference type="Gene3D" id="3.55.50.30">
    <property type="match status" value="1"/>
</dbReference>
<dbReference type="OrthoDB" id="1452822at2"/>
<keyword evidence="6" id="KW-1185">Reference proteome</keyword>
<dbReference type="InterPro" id="IPR032508">
    <property type="entry name" value="FecR_C"/>
</dbReference>
<keyword evidence="2" id="KW-1133">Transmembrane helix</keyword>
<keyword evidence="2" id="KW-0472">Membrane</keyword>
<dbReference type="PANTHER" id="PTHR30273">
    <property type="entry name" value="PERIPLASMIC SIGNAL SENSOR AND SIGMA FACTOR ACTIVATOR FECR-RELATED"/>
    <property type="match status" value="1"/>
</dbReference>
<dbReference type="Pfam" id="PF04773">
    <property type="entry name" value="FecR"/>
    <property type="match status" value="1"/>
</dbReference>
<dbReference type="RefSeq" id="WP_107213851.1">
    <property type="nucleotide sequence ID" value="NZ_KZ686268.1"/>
</dbReference>
<organism evidence="5 6">
    <name type="scientific">Pedobacter yulinensis</name>
    <dbReference type="NCBI Taxonomy" id="2126353"/>
    <lineage>
        <taxon>Bacteria</taxon>
        <taxon>Pseudomonadati</taxon>
        <taxon>Bacteroidota</taxon>
        <taxon>Sphingobacteriia</taxon>
        <taxon>Sphingobacteriales</taxon>
        <taxon>Sphingobacteriaceae</taxon>
        <taxon>Pedobacter</taxon>
    </lineage>
</organism>